<dbReference type="GO" id="GO:0030915">
    <property type="term" value="C:Smc5-Smc6 complex"/>
    <property type="evidence" value="ECO:0007669"/>
    <property type="project" value="InterPro"/>
</dbReference>
<dbReference type="Proteomes" id="UP000813463">
    <property type="component" value="Chromosome 6"/>
</dbReference>
<dbReference type="GeneID" id="110803857"/>
<reference evidence="1" key="1">
    <citation type="journal article" date="2021" name="Nat. Commun.">
        <title>Genomic analyses provide insights into spinach domestication and the genetic basis of agronomic traits.</title>
        <authorList>
            <person name="Cai X."/>
            <person name="Sun X."/>
            <person name="Xu C."/>
            <person name="Sun H."/>
            <person name="Wang X."/>
            <person name="Ge C."/>
            <person name="Zhang Z."/>
            <person name="Wang Q."/>
            <person name="Fei Z."/>
            <person name="Jiao C."/>
            <person name="Wang Q."/>
        </authorList>
    </citation>
    <scope>NUCLEOTIDE SEQUENCE [LARGE SCALE GENOMIC DNA]</scope>
    <source>
        <strain evidence="1">cv. Varoflay</strain>
    </source>
</reference>
<dbReference type="PANTHER" id="PTHR37243">
    <property type="entry name" value="NEGATIVE REGULATOR OF SYSTEMIC ACQUIRED RESISTANCE SNI1"/>
    <property type="match status" value="1"/>
</dbReference>
<dbReference type="GO" id="GO:0006974">
    <property type="term" value="P:DNA damage response"/>
    <property type="evidence" value="ECO:0007669"/>
    <property type="project" value="InterPro"/>
</dbReference>
<organism evidence="1 2">
    <name type="scientific">Spinacia oleracea</name>
    <name type="common">Spinach</name>
    <dbReference type="NCBI Taxonomy" id="3562"/>
    <lineage>
        <taxon>Eukaryota</taxon>
        <taxon>Viridiplantae</taxon>
        <taxon>Streptophyta</taxon>
        <taxon>Embryophyta</taxon>
        <taxon>Tracheophyta</taxon>
        <taxon>Spermatophyta</taxon>
        <taxon>Magnoliopsida</taxon>
        <taxon>eudicotyledons</taxon>
        <taxon>Gunneridae</taxon>
        <taxon>Pentapetalae</taxon>
        <taxon>Caryophyllales</taxon>
        <taxon>Chenopodiaceae</taxon>
        <taxon>Chenopodioideae</taxon>
        <taxon>Anserineae</taxon>
        <taxon>Spinacia</taxon>
    </lineage>
</organism>
<protein>
    <submittedName>
        <fullName evidence="2">Negative regulator of systemic acquired resistance SNI1 isoform X1</fullName>
    </submittedName>
</protein>
<dbReference type="GO" id="GO:0010113">
    <property type="term" value="P:negative regulation of systemic acquired resistance"/>
    <property type="evidence" value="ECO:0000318"/>
    <property type="project" value="GO_Central"/>
</dbReference>
<evidence type="ECO:0000313" key="1">
    <source>
        <dbReference type="Proteomes" id="UP000813463"/>
    </source>
</evidence>
<reference evidence="2" key="2">
    <citation type="submission" date="2025-08" db="UniProtKB">
        <authorList>
            <consortium name="RefSeq"/>
        </authorList>
    </citation>
    <scope>IDENTIFICATION</scope>
    <source>
        <tissue evidence="2">Leaf</tissue>
    </source>
</reference>
<dbReference type="GO" id="GO:0000976">
    <property type="term" value="F:transcription cis-regulatory region binding"/>
    <property type="evidence" value="ECO:0000318"/>
    <property type="project" value="GO_Central"/>
</dbReference>
<dbReference type="GO" id="GO:0045892">
    <property type="term" value="P:negative regulation of DNA-templated transcription"/>
    <property type="evidence" value="ECO:0000318"/>
    <property type="project" value="GO_Central"/>
</dbReference>
<evidence type="ECO:0000313" key="2">
    <source>
        <dbReference type="RefSeq" id="XP_021865090.2"/>
    </source>
</evidence>
<accession>A0A9R0KB29</accession>
<keyword evidence="1" id="KW-1185">Reference proteome</keyword>
<dbReference type="GO" id="GO:0005634">
    <property type="term" value="C:nucleus"/>
    <property type="evidence" value="ECO:0000318"/>
    <property type="project" value="GO_Central"/>
</dbReference>
<dbReference type="RefSeq" id="XP_021865090.2">
    <property type="nucleotide sequence ID" value="XM_022009398.2"/>
</dbReference>
<dbReference type="InterPro" id="IPR034561">
    <property type="entry name" value="SNI1"/>
</dbReference>
<sequence length="478" mass="53649">MEKSRRRAASNRGIEENTLAILESFCEHDSSHVHDDRLAFLDAVRFASIVPENGPPPTNKMMEAIFEIMREAKSLELIVVCYQLLCELEKHFPRVYLSNGEDKQVPSSKTAELVVFEKAWLPFAVGSDVASNDKHVAKKGSKEPVDAVGFHLLLQNLCELANETESSEPKLEVLAKMVLFQYLVYIFEADFLPRNHNFLENSDWISLRDSLVNKLMGSRRINYKDLTKDSLFVLCNLSVAHTPTECDVETTEISIPDVIDNDSDLAFALALSFPETVKCTLKAVQKLLEVMMELDLSRKKADTQGLTTRADGARTPVVELIMDELSYDKDLISPFLQAFDNPRLKLEIIVQYIQKYNVKPYTRKRKSADSQGEAAVTGFFKCFLNSTTIKGIVKKVGAEAVQVLLAQVLQACMSIPKEKLLEEISDLKDDGERSPLVHICKNIISAFTKLRETDEHLQILPIGKEALFTAASVLSSKS</sequence>
<dbReference type="PANTHER" id="PTHR37243:SF2">
    <property type="entry name" value="NEGATIVE REGULATOR OF SYSTEMIC ACQUIRED RESISTANCE SNI1"/>
    <property type="match status" value="1"/>
</dbReference>
<dbReference type="KEGG" id="soe:110803857"/>
<gene>
    <name evidence="2" type="primary">LOC110803857</name>
</gene>
<name>A0A9R0KB29_SPIOL</name>
<dbReference type="AlphaFoldDB" id="A0A9R0KB29"/>
<proteinExistence type="predicted"/>